<evidence type="ECO:0000313" key="3">
    <source>
        <dbReference type="Proteomes" id="UP001202328"/>
    </source>
</evidence>
<feature type="compositionally biased region" description="Acidic residues" evidence="1">
    <location>
        <begin position="38"/>
        <end position="52"/>
    </location>
</feature>
<evidence type="ECO:0000256" key="1">
    <source>
        <dbReference type="SAM" id="MobiDB-lite"/>
    </source>
</evidence>
<keyword evidence="3" id="KW-1185">Reference proteome</keyword>
<feature type="region of interest" description="Disordered" evidence="1">
    <location>
        <begin position="29"/>
        <end position="54"/>
    </location>
</feature>
<dbReference type="Proteomes" id="UP001202328">
    <property type="component" value="Unassembled WGS sequence"/>
</dbReference>
<accession>A0AAD4SG11</accession>
<gene>
    <name evidence="2" type="ORF">MKW98_013884</name>
</gene>
<organism evidence="2 3">
    <name type="scientific">Papaver atlanticum</name>
    <dbReference type="NCBI Taxonomy" id="357466"/>
    <lineage>
        <taxon>Eukaryota</taxon>
        <taxon>Viridiplantae</taxon>
        <taxon>Streptophyta</taxon>
        <taxon>Embryophyta</taxon>
        <taxon>Tracheophyta</taxon>
        <taxon>Spermatophyta</taxon>
        <taxon>Magnoliopsida</taxon>
        <taxon>Ranunculales</taxon>
        <taxon>Papaveraceae</taxon>
        <taxon>Papaveroideae</taxon>
        <taxon>Papaver</taxon>
    </lineage>
</organism>
<evidence type="ECO:0000313" key="2">
    <source>
        <dbReference type="EMBL" id="KAI3901769.1"/>
    </source>
</evidence>
<feature type="region of interest" description="Disordered" evidence="1">
    <location>
        <begin position="74"/>
        <end position="107"/>
    </location>
</feature>
<dbReference type="AlphaFoldDB" id="A0AAD4SG11"/>
<sequence>MGYMFLPDFGCRTKSASSILSRRKLEMARKLREREQEQQEESDEDEEENGEAEEFRFDKALALRWQMLERRAEKMRSNNSEMNSEAEELMRNNLNRPSFPGVTIPVY</sequence>
<protein>
    <submittedName>
        <fullName evidence="2">Uncharacterized protein</fullName>
    </submittedName>
</protein>
<proteinExistence type="predicted"/>
<dbReference type="EMBL" id="JAJJMB010011506">
    <property type="protein sequence ID" value="KAI3901769.1"/>
    <property type="molecule type" value="Genomic_DNA"/>
</dbReference>
<reference evidence="2" key="1">
    <citation type="submission" date="2022-04" db="EMBL/GenBank/DDBJ databases">
        <title>A functionally conserved STORR gene fusion in Papaver species that diverged 16.8 million years ago.</title>
        <authorList>
            <person name="Catania T."/>
        </authorList>
    </citation>
    <scope>NUCLEOTIDE SEQUENCE</scope>
    <source>
        <strain evidence="2">S-188037</strain>
    </source>
</reference>
<comment type="caution">
    <text evidence="2">The sequence shown here is derived from an EMBL/GenBank/DDBJ whole genome shotgun (WGS) entry which is preliminary data.</text>
</comment>
<name>A0AAD4SG11_9MAGN</name>